<reference evidence="3" key="4">
    <citation type="journal article" date="2015" name="G3 (Bethesda)">
        <title>Genome sequences of three phytopathogenic species of the Magnaporthaceae family of fungi.</title>
        <authorList>
            <person name="Okagaki L.H."/>
            <person name="Nunes C.C."/>
            <person name="Sailsbery J."/>
            <person name="Clay B."/>
            <person name="Brown D."/>
            <person name="John T."/>
            <person name="Oh Y."/>
            <person name="Young N."/>
            <person name="Fitzgerald M."/>
            <person name="Haas B.J."/>
            <person name="Zeng Q."/>
            <person name="Young S."/>
            <person name="Adiconis X."/>
            <person name="Fan L."/>
            <person name="Levin J.Z."/>
            <person name="Mitchell T.K."/>
            <person name="Okubara P.A."/>
            <person name="Farman M.L."/>
            <person name="Kohn L.M."/>
            <person name="Birren B."/>
            <person name="Ma L.-J."/>
            <person name="Dean R.A."/>
        </authorList>
    </citation>
    <scope>NUCLEOTIDE SEQUENCE</scope>
    <source>
        <strain evidence="3">ATCC 64411 / 73-15</strain>
    </source>
</reference>
<reference evidence="4" key="1">
    <citation type="submission" date="2010-05" db="EMBL/GenBank/DDBJ databases">
        <title>The genome sequence of Magnaporthe poae strain ATCC 64411.</title>
        <authorList>
            <person name="Ma L.-J."/>
            <person name="Dead R."/>
            <person name="Young S."/>
            <person name="Zeng Q."/>
            <person name="Koehrsen M."/>
            <person name="Alvarado L."/>
            <person name="Berlin A."/>
            <person name="Chapman S.B."/>
            <person name="Chen Z."/>
            <person name="Freedman E."/>
            <person name="Gellesch M."/>
            <person name="Goldberg J."/>
            <person name="Griggs A."/>
            <person name="Gujja S."/>
            <person name="Heilman E.R."/>
            <person name="Heiman D."/>
            <person name="Hepburn T."/>
            <person name="Howarth C."/>
            <person name="Jen D."/>
            <person name="Larson L."/>
            <person name="Mehta T."/>
            <person name="Neiman D."/>
            <person name="Pearson M."/>
            <person name="Roberts A."/>
            <person name="Saif S."/>
            <person name="Shea T."/>
            <person name="Shenoy N."/>
            <person name="Sisk P."/>
            <person name="Stolte C."/>
            <person name="Sykes S."/>
            <person name="Walk T."/>
            <person name="White J."/>
            <person name="Yandava C."/>
            <person name="Haas B."/>
            <person name="Nusbaum C."/>
            <person name="Birren B."/>
        </authorList>
    </citation>
    <scope>NUCLEOTIDE SEQUENCE [LARGE SCALE GENOMIC DNA]</scope>
    <source>
        <strain evidence="4">ATCC 64411 / 73-15</strain>
    </source>
</reference>
<evidence type="ECO:0000313" key="2">
    <source>
        <dbReference type="EMBL" id="KLU91913.1"/>
    </source>
</evidence>
<reference evidence="2" key="2">
    <citation type="submission" date="2010-05" db="EMBL/GenBank/DDBJ databases">
        <title>The Genome Sequence of Magnaporthe poae strain ATCC 64411.</title>
        <authorList>
            <consortium name="The Broad Institute Genome Sequencing Platform"/>
            <consortium name="Broad Institute Genome Sequencing Center for Infectious Disease"/>
            <person name="Ma L.-J."/>
            <person name="Dead R."/>
            <person name="Young S."/>
            <person name="Zeng Q."/>
            <person name="Koehrsen M."/>
            <person name="Alvarado L."/>
            <person name="Berlin A."/>
            <person name="Chapman S.B."/>
            <person name="Chen Z."/>
            <person name="Freedman E."/>
            <person name="Gellesch M."/>
            <person name="Goldberg J."/>
            <person name="Griggs A."/>
            <person name="Gujja S."/>
            <person name="Heilman E.R."/>
            <person name="Heiman D."/>
            <person name="Hepburn T."/>
            <person name="Howarth C."/>
            <person name="Jen D."/>
            <person name="Larson L."/>
            <person name="Mehta T."/>
            <person name="Neiman D."/>
            <person name="Pearson M."/>
            <person name="Roberts A."/>
            <person name="Saif S."/>
            <person name="Shea T."/>
            <person name="Shenoy N."/>
            <person name="Sisk P."/>
            <person name="Stolte C."/>
            <person name="Sykes S."/>
            <person name="Walk T."/>
            <person name="White J."/>
            <person name="Yandava C."/>
            <person name="Haas B."/>
            <person name="Nusbaum C."/>
            <person name="Birren B."/>
        </authorList>
    </citation>
    <scope>NUCLEOTIDE SEQUENCE</scope>
    <source>
        <strain evidence="2">ATCC 64411</strain>
    </source>
</reference>
<feature type="compositionally biased region" description="Basic and acidic residues" evidence="1">
    <location>
        <begin position="197"/>
        <end position="208"/>
    </location>
</feature>
<gene>
    <name evidence="2" type="ORF">MAPG_10862</name>
</gene>
<sequence>MARDISLSASSRHQTASDAVSNYHFPLTVEANYSLIVQDPGSTSNITVIPRYDVASKSYQDKVDRFRAGTADAGQVLDLGHLGLSRIGTTAPSDAQTPASRPESTMVHMRLGESGFGKVYHAWDVSTGRDKSSTLVAPLFLSRQKLRNLEDSLFRRCSPGKALDSSCGTVTAATVVRARDATKPRTKPSSASLVLAREPDGPQEDRLSEAPIREALDKALMDMASGPETCIGKGGATLSVKRPMAARGAPVLEALEHCRLGERTTTMTAA</sequence>
<name>A0A0C4EDQ4_MAGP6</name>
<protein>
    <submittedName>
        <fullName evidence="2 3">Uncharacterized protein</fullName>
    </submittedName>
</protein>
<evidence type="ECO:0000313" key="4">
    <source>
        <dbReference type="Proteomes" id="UP000011715"/>
    </source>
</evidence>
<dbReference type="EMBL" id="ADBL01002679">
    <property type="status" value="NOT_ANNOTATED_CDS"/>
    <property type="molecule type" value="Genomic_DNA"/>
</dbReference>
<dbReference type="EnsemblFungi" id="MAPG_10862T0">
    <property type="protein sequence ID" value="MAPG_10862T0"/>
    <property type="gene ID" value="MAPG_10862"/>
</dbReference>
<reference evidence="3" key="5">
    <citation type="submission" date="2015-06" db="UniProtKB">
        <authorList>
            <consortium name="EnsemblFungi"/>
        </authorList>
    </citation>
    <scope>IDENTIFICATION</scope>
    <source>
        <strain evidence="3">ATCC 64411</strain>
    </source>
</reference>
<dbReference type="AlphaFoldDB" id="A0A0C4EDQ4"/>
<dbReference type="VEuPathDB" id="FungiDB:MAPG_10862"/>
<accession>A0A0C4EDQ4</accession>
<reference evidence="2" key="3">
    <citation type="submission" date="2011-03" db="EMBL/GenBank/DDBJ databases">
        <title>Annotation of Magnaporthe poae ATCC 64411.</title>
        <authorList>
            <person name="Ma L.-J."/>
            <person name="Dead R."/>
            <person name="Young S.K."/>
            <person name="Zeng Q."/>
            <person name="Gargeya S."/>
            <person name="Fitzgerald M."/>
            <person name="Haas B."/>
            <person name="Abouelleil A."/>
            <person name="Alvarado L."/>
            <person name="Arachchi H.M."/>
            <person name="Berlin A."/>
            <person name="Brown A."/>
            <person name="Chapman S.B."/>
            <person name="Chen Z."/>
            <person name="Dunbar C."/>
            <person name="Freedman E."/>
            <person name="Gearin G."/>
            <person name="Gellesch M."/>
            <person name="Goldberg J."/>
            <person name="Griggs A."/>
            <person name="Gujja S."/>
            <person name="Heiman D."/>
            <person name="Howarth C."/>
            <person name="Larson L."/>
            <person name="Lui A."/>
            <person name="MacDonald P.J.P."/>
            <person name="Mehta T."/>
            <person name="Montmayeur A."/>
            <person name="Murphy C."/>
            <person name="Neiman D."/>
            <person name="Pearson M."/>
            <person name="Priest M."/>
            <person name="Roberts A."/>
            <person name="Saif S."/>
            <person name="Shea T."/>
            <person name="Shenoy N."/>
            <person name="Sisk P."/>
            <person name="Stolte C."/>
            <person name="Sykes S."/>
            <person name="Yandava C."/>
            <person name="Wortman J."/>
            <person name="Nusbaum C."/>
            <person name="Birren B."/>
        </authorList>
    </citation>
    <scope>NUCLEOTIDE SEQUENCE</scope>
    <source>
        <strain evidence="2">ATCC 64411</strain>
    </source>
</reference>
<dbReference type="Proteomes" id="UP000011715">
    <property type="component" value="Unassembled WGS sequence"/>
</dbReference>
<evidence type="ECO:0000256" key="1">
    <source>
        <dbReference type="SAM" id="MobiDB-lite"/>
    </source>
</evidence>
<dbReference type="EMBL" id="GL876978">
    <property type="protein sequence ID" value="KLU91913.1"/>
    <property type="molecule type" value="Genomic_DNA"/>
</dbReference>
<keyword evidence="4" id="KW-1185">Reference proteome</keyword>
<evidence type="ECO:0000313" key="3">
    <source>
        <dbReference type="EnsemblFungi" id="MAPG_10862T0"/>
    </source>
</evidence>
<proteinExistence type="predicted"/>
<feature type="region of interest" description="Disordered" evidence="1">
    <location>
        <begin position="180"/>
        <end position="208"/>
    </location>
</feature>
<organism evidence="3 4">
    <name type="scientific">Magnaporthiopsis poae (strain ATCC 64411 / 73-15)</name>
    <name type="common">Kentucky bluegrass fungus</name>
    <name type="synonym">Magnaporthe poae</name>
    <dbReference type="NCBI Taxonomy" id="644358"/>
    <lineage>
        <taxon>Eukaryota</taxon>
        <taxon>Fungi</taxon>
        <taxon>Dikarya</taxon>
        <taxon>Ascomycota</taxon>
        <taxon>Pezizomycotina</taxon>
        <taxon>Sordariomycetes</taxon>
        <taxon>Sordariomycetidae</taxon>
        <taxon>Magnaporthales</taxon>
        <taxon>Magnaporthaceae</taxon>
        <taxon>Magnaporthiopsis</taxon>
    </lineage>
</organism>